<keyword evidence="2" id="KW-0238">DNA-binding</keyword>
<dbReference type="PANTHER" id="PTHR24567">
    <property type="entry name" value="CRP FAMILY TRANSCRIPTIONAL REGULATORY PROTEIN"/>
    <property type="match status" value="1"/>
</dbReference>
<dbReference type="InterPro" id="IPR000595">
    <property type="entry name" value="cNMP-bd_dom"/>
</dbReference>
<dbReference type="RefSeq" id="WP_353303842.1">
    <property type="nucleotide sequence ID" value="NZ_BAABWN010000010.1"/>
</dbReference>
<dbReference type="CDD" id="cd00038">
    <property type="entry name" value="CAP_ED"/>
    <property type="match status" value="1"/>
</dbReference>
<dbReference type="InterPro" id="IPR012318">
    <property type="entry name" value="HTH_CRP"/>
</dbReference>
<keyword evidence="6" id="KW-1185">Reference proteome</keyword>
<evidence type="ECO:0000259" key="4">
    <source>
        <dbReference type="PROSITE" id="PS51063"/>
    </source>
</evidence>
<dbReference type="EMBL" id="BAABWN010000010">
    <property type="protein sequence ID" value="GAA6169292.1"/>
    <property type="molecule type" value="Genomic_DNA"/>
</dbReference>
<evidence type="ECO:0000313" key="6">
    <source>
        <dbReference type="Proteomes" id="UP001465153"/>
    </source>
</evidence>
<organism evidence="5 6">
    <name type="scientific">Sessilibacter corallicola</name>
    <dbReference type="NCBI Taxonomy" id="2904075"/>
    <lineage>
        <taxon>Bacteria</taxon>
        <taxon>Pseudomonadati</taxon>
        <taxon>Pseudomonadota</taxon>
        <taxon>Gammaproteobacteria</taxon>
        <taxon>Cellvibrionales</taxon>
        <taxon>Cellvibrionaceae</taxon>
        <taxon>Sessilibacter</taxon>
    </lineage>
</organism>
<sequence length="202" mass="22706">MPTHIKTITCQVKTFLYNQGKPHAWIYCIKEGFVLVNGLNAEGKHGITDLYGKGNWFGPGLFDSSALQNAEAQPGCIVERYSKEDFSALLAEQPQQAHSVIEQISRREQQLQKRLFLQQTAALPIRLAQTLSYLFQFQGQACQHGHDRDVYLSQQDLADMVGGSRQSVSQLLSSWKKSGAIDYTRGYICLEDTVKLHQLTGE</sequence>
<dbReference type="Proteomes" id="UP001465153">
    <property type="component" value="Unassembled WGS sequence"/>
</dbReference>
<dbReference type="SMART" id="SM00419">
    <property type="entry name" value="HTH_CRP"/>
    <property type="match status" value="1"/>
</dbReference>
<dbReference type="SUPFAM" id="SSF46785">
    <property type="entry name" value="Winged helix' DNA-binding domain"/>
    <property type="match status" value="1"/>
</dbReference>
<evidence type="ECO:0000256" key="2">
    <source>
        <dbReference type="ARBA" id="ARBA00023125"/>
    </source>
</evidence>
<proteinExistence type="predicted"/>
<dbReference type="SUPFAM" id="SSF51206">
    <property type="entry name" value="cAMP-binding domain-like"/>
    <property type="match status" value="1"/>
</dbReference>
<keyword evidence="3" id="KW-0804">Transcription</keyword>
<dbReference type="InterPro" id="IPR036390">
    <property type="entry name" value="WH_DNA-bd_sf"/>
</dbReference>
<dbReference type="InterPro" id="IPR014710">
    <property type="entry name" value="RmlC-like_jellyroll"/>
</dbReference>
<evidence type="ECO:0000256" key="3">
    <source>
        <dbReference type="ARBA" id="ARBA00023163"/>
    </source>
</evidence>
<keyword evidence="1" id="KW-0805">Transcription regulation</keyword>
<reference evidence="5 6" key="1">
    <citation type="submission" date="2024-04" db="EMBL/GenBank/DDBJ databases">
        <title>Draft genome sequence of Sessilibacter corallicola NBRC 116591.</title>
        <authorList>
            <person name="Miyakawa T."/>
            <person name="Kusuya Y."/>
            <person name="Miura T."/>
        </authorList>
    </citation>
    <scope>NUCLEOTIDE SEQUENCE [LARGE SCALE GENOMIC DNA]</scope>
    <source>
        <strain evidence="5 6">KU-00831-HH</strain>
    </source>
</reference>
<dbReference type="InterPro" id="IPR050397">
    <property type="entry name" value="Env_Response_Regulators"/>
</dbReference>
<dbReference type="Pfam" id="PF00027">
    <property type="entry name" value="cNMP_binding"/>
    <property type="match status" value="1"/>
</dbReference>
<evidence type="ECO:0000313" key="5">
    <source>
        <dbReference type="EMBL" id="GAA6169292.1"/>
    </source>
</evidence>
<dbReference type="InterPro" id="IPR018490">
    <property type="entry name" value="cNMP-bd_dom_sf"/>
</dbReference>
<accession>A0ABQ0ACK5</accession>
<feature type="domain" description="HTH crp-type" evidence="4">
    <location>
        <begin position="121"/>
        <end position="194"/>
    </location>
</feature>
<evidence type="ECO:0000256" key="1">
    <source>
        <dbReference type="ARBA" id="ARBA00023015"/>
    </source>
</evidence>
<dbReference type="Pfam" id="PF13545">
    <property type="entry name" value="HTH_Crp_2"/>
    <property type="match status" value="1"/>
</dbReference>
<dbReference type="PANTHER" id="PTHR24567:SF74">
    <property type="entry name" value="HTH-TYPE TRANSCRIPTIONAL REGULATOR ARCR"/>
    <property type="match status" value="1"/>
</dbReference>
<dbReference type="Gene3D" id="2.60.120.10">
    <property type="entry name" value="Jelly Rolls"/>
    <property type="match status" value="1"/>
</dbReference>
<name>A0ABQ0ACK5_9GAMM</name>
<comment type="caution">
    <text evidence="5">The sequence shown here is derived from an EMBL/GenBank/DDBJ whole genome shotgun (WGS) entry which is preliminary data.</text>
</comment>
<dbReference type="PROSITE" id="PS51063">
    <property type="entry name" value="HTH_CRP_2"/>
    <property type="match status" value="1"/>
</dbReference>
<protein>
    <recommendedName>
        <fullName evidence="4">HTH crp-type domain-containing protein</fullName>
    </recommendedName>
</protein>
<gene>
    <name evidence="5" type="ORF">NBRC116591_31030</name>
</gene>